<evidence type="ECO:0000259" key="2">
    <source>
        <dbReference type="PROSITE" id="PS50158"/>
    </source>
</evidence>
<evidence type="ECO:0000313" key="3">
    <source>
        <dbReference type="Proteomes" id="UP000035680"/>
    </source>
</evidence>
<keyword evidence="1" id="KW-0863">Zinc-finger</keyword>
<protein>
    <submittedName>
        <fullName evidence="4">CCHC-type domain-containing protein</fullName>
    </submittedName>
</protein>
<feature type="domain" description="CCHC-type" evidence="2">
    <location>
        <begin position="31"/>
        <end position="45"/>
    </location>
</feature>
<sequence length="180" mass="19866">MNHQNNLSQNGGGIIIKSKMGFNDKDKRKIKCYHCQATGHKKSECWIRNPSLKLVPKGKKVGKVETFSVNKSTASEGPRYKLQVEIKGKRYMVRIDNGAMSTLFPEELVLFNEEEIDASRKTPLMNASGGKILSKGRINVDVSFLGRNGKRIINVVGDVVRGTAIGSNILIGSNVLDSFD</sequence>
<dbReference type="InterPro" id="IPR001878">
    <property type="entry name" value="Znf_CCHC"/>
</dbReference>
<dbReference type="Proteomes" id="UP000035680">
    <property type="component" value="Unassembled WGS sequence"/>
</dbReference>
<reference evidence="3" key="1">
    <citation type="submission" date="2014-07" db="EMBL/GenBank/DDBJ databases">
        <authorList>
            <person name="Martin A.A"/>
            <person name="De Silva N."/>
        </authorList>
    </citation>
    <scope>NUCLEOTIDE SEQUENCE</scope>
</reference>
<dbReference type="PROSITE" id="PS50158">
    <property type="entry name" value="ZF_CCHC"/>
    <property type="match status" value="1"/>
</dbReference>
<dbReference type="AlphaFoldDB" id="A0A0K0FX08"/>
<accession>A0A0K0FX08</accession>
<name>A0A0K0FX08_STRVS</name>
<evidence type="ECO:0000313" key="4">
    <source>
        <dbReference type="WBParaSite" id="SVE_1697400.1"/>
    </source>
</evidence>
<reference evidence="4" key="2">
    <citation type="submission" date="2015-08" db="UniProtKB">
        <authorList>
            <consortium name="WormBaseParasite"/>
        </authorList>
    </citation>
    <scope>IDENTIFICATION</scope>
</reference>
<keyword evidence="1" id="KW-0862">Zinc</keyword>
<dbReference type="GO" id="GO:0008270">
    <property type="term" value="F:zinc ion binding"/>
    <property type="evidence" value="ECO:0007669"/>
    <property type="project" value="UniProtKB-KW"/>
</dbReference>
<keyword evidence="1" id="KW-0479">Metal-binding</keyword>
<dbReference type="WBParaSite" id="SVE_1697400.1">
    <property type="protein sequence ID" value="SVE_1697400.1"/>
    <property type="gene ID" value="SVE_1697400"/>
</dbReference>
<evidence type="ECO:0000256" key="1">
    <source>
        <dbReference type="PROSITE-ProRule" id="PRU00047"/>
    </source>
</evidence>
<organism evidence="3 4">
    <name type="scientific">Strongyloides venezuelensis</name>
    <name type="common">Threadworm</name>
    <dbReference type="NCBI Taxonomy" id="75913"/>
    <lineage>
        <taxon>Eukaryota</taxon>
        <taxon>Metazoa</taxon>
        <taxon>Ecdysozoa</taxon>
        <taxon>Nematoda</taxon>
        <taxon>Chromadorea</taxon>
        <taxon>Rhabditida</taxon>
        <taxon>Tylenchina</taxon>
        <taxon>Panagrolaimomorpha</taxon>
        <taxon>Strongyloidoidea</taxon>
        <taxon>Strongyloididae</taxon>
        <taxon>Strongyloides</taxon>
    </lineage>
</organism>
<keyword evidence="3" id="KW-1185">Reference proteome</keyword>
<dbReference type="GO" id="GO:0003676">
    <property type="term" value="F:nucleic acid binding"/>
    <property type="evidence" value="ECO:0007669"/>
    <property type="project" value="InterPro"/>
</dbReference>
<proteinExistence type="predicted"/>